<dbReference type="EMBL" id="JAGSOG010000039">
    <property type="protein sequence ID" value="MBR7833780.1"/>
    <property type="molecule type" value="Genomic_DNA"/>
</dbReference>
<accession>A0A941EJS0</accession>
<sequence>MPDLRYLALNAAQWMTLADQGTSAPHLAAARSVVADATLDMALAWTARLGLDTSSALRVGGTLTDNSAT</sequence>
<gene>
    <name evidence="1" type="ORF">KDL01_10920</name>
</gene>
<keyword evidence="2" id="KW-1185">Reference proteome</keyword>
<organism evidence="1 2">
    <name type="scientific">Actinospica durhamensis</name>
    <dbReference type="NCBI Taxonomy" id="1508375"/>
    <lineage>
        <taxon>Bacteria</taxon>
        <taxon>Bacillati</taxon>
        <taxon>Actinomycetota</taxon>
        <taxon>Actinomycetes</taxon>
        <taxon>Catenulisporales</taxon>
        <taxon>Actinospicaceae</taxon>
        <taxon>Actinospica</taxon>
    </lineage>
</organism>
<reference evidence="1" key="1">
    <citation type="submission" date="2021-04" db="EMBL/GenBank/DDBJ databases">
        <title>Genome based classification of Actinospica acidithermotolerans sp. nov., an actinobacterium isolated from an Indonesian hot spring.</title>
        <authorList>
            <person name="Kusuma A.B."/>
            <person name="Putra K.E."/>
            <person name="Nafisah S."/>
            <person name="Loh J."/>
            <person name="Nouioui I."/>
            <person name="Goodfellow M."/>
        </authorList>
    </citation>
    <scope>NUCLEOTIDE SEQUENCE</scope>
    <source>
        <strain evidence="1">CSCA 57</strain>
    </source>
</reference>
<evidence type="ECO:0000313" key="1">
    <source>
        <dbReference type="EMBL" id="MBR7833780.1"/>
    </source>
</evidence>
<evidence type="ECO:0000313" key="2">
    <source>
        <dbReference type="Proteomes" id="UP000675781"/>
    </source>
</evidence>
<dbReference type="AlphaFoldDB" id="A0A941EJS0"/>
<comment type="caution">
    <text evidence="1">The sequence shown here is derived from an EMBL/GenBank/DDBJ whole genome shotgun (WGS) entry which is preliminary data.</text>
</comment>
<protein>
    <submittedName>
        <fullName evidence="1">Uncharacterized protein</fullName>
    </submittedName>
</protein>
<proteinExistence type="predicted"/>
<dbReference type="RefSeq" id="WP_212528300.1">
    <property type="nucleotide sequence ID" value="NZ_JAGSOG010000039.1"/>
</dbReference>
<dbReference type="Proteomes" id="UP000675781">
    <property type="component" value="Unassembled WGS sequence"/>
</dbReference>
<name>A0A941EJS0_9ACTN</name>